<dbReference type="SUPFAM" id="SSF53748">
    <property type="entry name" value="Phosphoglycerate kinase"/>
    <property type="match status" value="1"/>
</dbReference>
<protein>
    <recommendedName>
        <fullName evidence="4 9">Phosphoglycerate kinase</fullName>
        <ecNumber evidence="4 9">2.7.2.3</ecNumber>
    </recommendedName>
</protein>
<comment type="catalytic activity">
    <reaction evidence="1 9 10">
        <text>(2R)-3-phosphoglycerate + ATP = (2R)-3-phospho-glyceroyl phosphate + ADP</text>
        <dbReference type="Rhea" id="RHEA:14801"/>
        <dbReference type="ChEBI" id="CHEBI:30616"/>
        <dbReference type="ChEBI" id="CHEBI:57604"/>
        <dbReference type="ChEBI" id="CHEBI:58272"/>
        <dbReference type="ChEBI" id="CHEBI:456216"/>
        <dbReference type="EC" id="2.7.2.3"/>
    </reaction>
</comment>
<dbReference type="GO" id="GO:0016301">
    <property type="term" value="F:kinase activity"/>
    <property type="evidence" value="ECO:0007669"/>
    <property type="project" value="UniProtKB-KW"/>
</dbReference>
<comment type="similarity">
    <text evidence="2 9 10">Belongs to the phosphoglycerate kinase family.</text>
</comment>
<dbReference type="PANTHER" id="PTHR11406">
    <property type="entry name" value="PHOSPHOGLYCERATE KINASE"/>
    <property type="match status" value="1"/>
</dbReference>
<keyword evidence="8 9" id="KW-0067">ATP-binding</keyword>
<keyword evidence="5 9" id="KW-0808">Transferase</keyword>
<proteinExistence type="inferred from homology"/>
<dbReference type="EC" id="2.7.2.3" evidence="4 9"/>
<evidence type="ECO:0000256" key="8">
    <source>
        <dbReference type="ARBA" id="ARBA00022840"/>
    </source>
</evidence>
<dbReference type="Proteomes" id="UP001057520">
    <property type="component" value="Chromosome"/>
</dbReference>
<dbReference type="EMBL" id="CP096040">
    <property type="protein sequence ID" value="USQ96867.1"/>
    <property type="molecule type" value="Genomic_DNA"/>
</dbReference>
<evidence type="ECO:0000256" key="10">
    <source>
        <dbReference type="RuleBase" id="RU000532"/>
    </source>
</evidence>
<feature type="binding site" evidence="9">
    <location>
        <position position="323"/>
    </location>
    <ligand>
        <name>ATP</name>
        <dbReference type="ChEBI" id="CHEBI:30616"/>
    </ligand>
</feature>
<sequence length="396" mass="40940">MTFRTLDTADLAGKRALVRVDFNVPVDGGKITDDTRLRAALPTIAYLSKQGAKVVLLAHFDRPKGKVVPEMSLGFVAEPLSKLLEQPVAFASDCVGPAAAEVVNGLENGGVALLENVRFHAGEEKNDPDFAKALAANGDVYVNDAFSAAHRAHASTEGLAKLLPAYPGLSMQRELEALDAALGNPKKPVIGIVGGSKVSTKLDLLNNLVAKLDRLAIGGGMANTFLYAQGHDVGASLCEKDLADTAREIIAKAEKAGCELLLPVDVVVAKKVAPGVETAVRPLDGVQADDLILDAGPESAKRLLAAMDASITLIWNGPLGVFEVPPFDEATVSAAKHAASLAKSGKLVAVAGGGDTVAALNHAGVSADFTFVSTAGGAFLEWMEGKTLPGVAALEN</sequence>
<evidence type="ECO:0000256" key="3">
    <source>
        <dbReference type="ARBA" id="ARBA00011245"/>
    </source>
</evidence>
<dbReference type="PIRSF" id="PIRSF000724">
    <property type="entry name" value="Pgk"/>
    <property type="match status" value="1"/>
</dbReference>
<evidence type="ECO:0000313" key="11">
    <source>
        <dbReference type="EMBL" id="USQ96867.1"/>
    </source>
</evidence>
<accession>A0ABY4ZY24</accession>
<evidence type="ECO:0000313" key="12">
    <source>
        <dbReference type="Proteomes" id="UP001057520"/>
    </source>
</evidence>
<keyword evidence="6 9" id="KW-0547">Nucleotide-binding</keyword>
<dbReference type="HAMAP" id="MF_00145">
    <property type="entry name" value="Phosphoglyc_kinase"/>
    <property type="match status" value="1"/>
</dbReference>
<dbReference type="Gene3D" id="3.40.50.1260">
    <property type="entry name" value="Phosphoglycerate kinase, N-terminal domain"/>
    <property type="match status" value="2"/>
</dbReference>
<feature type="binding site" evidence="9">
    <location>
        <position position="36"/>
    </location>
    <ligand>
        <name>substrate</name>
    </ligand>
</feature>
<dbReference type="Pfam" id="PF00162">
    <property type="entry name" value="PGK"/>
    <property type="match status" value="1"/>
</dbReference>
<keyword evidence="9" id="KW-0324">Glycolysis</keyword>
<comment type="subcellular location">
    <subcellularLocation>
        <location evidence="9">Cytoplasm</location>
    </subcellularLocation>
</comment>
<keyword evidence="9" id="KW-0963">Cytoplasm</keyword>
<evidence type="ECO:0000256" key="7">
    <source>
        <dbReference type="ARBA" id="ARBA00022777"/>
    </source>
</evidence>
<keyword evidence="7 9" id="KW-0418">Kinase</keyword>
<organism evidence="11 12">
    <name type="scientific">Caulobacter segnis</name>
    <dbReference type="NCBI Taxonomy" id="88688"/>
    <lineage>
        <taxon>Bacteria</taxon>
        <taxon>Pseudomonadati</taxon>
        <taxon>Pseudomonadota</taxon>
        <taxon>Alphaproteobacteria</taxon>
        <taxon>Caulobacterales</taxon>
        <taxon>Caulobacteraceae</taxon>
        <taxon>Caulobacter</taxon>
    </lineage>
</organism>
<keyword evidence="12" id="KW-1185">Reference proteome</keyword>
<evidence type="ECO:0000256" key="9">
    <source>
        <dbReference type="HAMAP-Rule" id="MF_00145"/>
    </source>
</evidence>
<feature type="binding site" evidence="9">
    <location>
        <begin position="21"/>
        <end position="23"/>
    </location>
    <ligand>
        <name>substrate</name>
    </ligand>
</feature>
<comment type="caution">
    <text evidence="9">Lacks conserved residue(s) required for the propagation of feature annotation.</text>
</comment>
<feature type="binding site" evidence="9">
    <location>
        <position position="118"/>
    </location>
    <ligand>
        <name>substrate</name>
    </ligand>
</feature>
<dbReference type="InterPro" id="IPR015824">
    <property type="entry name" value="Phosphoglycerate_kinase_N"/>
</dbReference>
<reference evidence="11 12" key="1">
    <citation type="submission" date="2022-04" db="EMBL/GenBank/DDBJ databases">
        <title>Genome sequence of soybean root-associated Caulobacter segnis RL271.</title>
        <authorList>
            <person name="Longley R."/>
            <person name="Bonito G."/>
            <person name="Trigodet F."/>
            <person name="Crosson S."/>
            <person name="Fiebig A."/>
        </authorList>
    </citation>
    <scope>NUCLEOTIDE SEQUENCE [LARGE SCALE GENOMIC DNA]</scope>
    <source>
        <strain evidence="11 12">RL271</strain>
    </source>
</reference>
<name>A0ABY4ZY24_9CAUL</name>
<dbReference type="InterPro" id="IPR036043">
    <property type="entry name" value="Phosphoglycerate_kinase_sf"/>
</dbReference>
<feature type="binding site" evidence="9">
    <location>
        <position position="151"/>
    </location>
    <ligand>
        <name>substrate</name>
    </ligand>
</feature>
<dbReference type="PANTHER" id="PTHR11406:SF23">
    <property type="entry name" value="PHOSPHOGLYCERATE KINASE 1, CHLOROPLASTIC-RELATED"/>
    <property type="match status" value="1"/>
</dbReference>
<gene>
    <name evidence="9" type="primary">pgk</name>
    <name evidence="11" type="ORF">MZV50_04665</name>
</gene>
<comment type="pathway">
    <text evidence="9">Carbohydrate degradation; glycolysis; pyruvate from D-glyceraldehyde 3-phosphate: step 2/5.</text>
</comment>
<dbReference type="PRINTS" id="PR00477">
    <property type="entry name" value="PHGLYCKINASE"/>
</dbReference>
<evidence type="ECO:0000256" key="6">
    <source>
        <dbReference type="ARBA" id="ARBA00022741"/>
    </source>
</evidence>
<dbReference type="InterPro" id="IPR001576">
    <property type="entry name" value="Phosphoglycerate_kinase"/>
</dbReference>
<feature type="binding site" evidence="9">
    <location>
        <position position="201"/>
    </location>
    <ligand>
        <name>ATP</name>
        <dbReference type="ChEBI" id="CHEBI:30616"/>
    </ligand>
</feature>
<comment type="subunit">
    <text evidence="3 9">Monomer.</text>
</comment>
<evidence type="ECO:0000256" key="1">
    <source>
        <dbReference type="ARBA" id="ARBA00000642"/>
    </source>
</evidence>
<feature type="binding site" evidence="9">
    <location>
        <begin position="353"/>
        <end position="356"/>
    </location>
    <ligand>
        <name>ATP</name>
        <dbReference type="ChEBI" id="CHEBI:30616"/>
    </ligand>
</feature>
<evidence type="ECO:0000256" key="4">
    <source>
        <dbReference type="ARBA" id="ARBA00013061"/>
    </source>
</evidence>
<evidence type="ECO:0000256" key="2">
    <source>
        <dbReference type="ARBA" id="ARBA00008982"/>
    </source>
</evidence>
<feature type="binding site" evidence="9">
    <location>
        <begin position="59"/>
        <end position="62"/>
    </location>
    <ligand>
        <name>substrate</name>
    </ligand>
</feature>
<evidence type="ECO:0000256" key="5">
    <source>
        <dbReference type="ARBA" id="ARBA00022679"/>
    </source>
</evidence>